<dbReference type="VEuPathDB" id="TriTrypDB:LtaPh_2604300"/>
<gene>
    <name evidence="3" type="ORF">LtaPh_2604300</name>
</gene>
<feature type="compositionally biased region" description="Polar residues" evidence="1">
    <location>
        <begin position="230"/>
        <end position="239"/>
    </location>
</feature>
<keyword evidence="2" id="KW-0472">Membrane</keyword>
<keyword evidence="2" id="KW-0812">Transmembrane</keyword>
<feature type="region of interest" description="Disordered" evidence="1">
    <location>
        <begin position="120"/>
        <end position="146"/>
    </location>
</feature>
<name>A0A640KK33_LEITA</name>
<feature type="transmembrane region" description="Helical" evidence="2">
    <location>
        <begin position="12"/>
        <end position="33"/>
    </location>
</feature>
<proteinExistence type="predicted"/>
<dbReference type="EMBL" id="BLBS01000035">
    <property type="protein sequence ID" value="GET89405.1"/>
    <property type="molecule type" value="Genomic_DNA"/>
</dbReference>
<evidence type="ECO:0000256" key="2">
    <source>
        <dbReference type="SAM" id="Phobius"/>
    </source>
</evidence>
<dbReference type="OrthoDB" id="243664at2759"/>
<dbReference type="AlphaFoldDB" id="A0A640KK33"/>
<feature type="region of interest" description="Disordered" evidence="1">
    <location>
        <begin position="207"/>
        <end position="239"/>
    </location>
</feature>
<comment type="caution">
    <text evidence="3">The sequence shown here is derived from an EMBL/GenBank/DDBJ whole genome shotgun (WGS) entry which is preliminary data.</text>
</comment>
<evidence type="ECO:0000313" key="4">
    <source>
        <dbReference type="Proteomes" id="UP000419144"/>
    </source>
</evidence>
<feature type="transmembrane region" description="Helical" evidence="2">
    <location>
        <begin position="281"/>
        <end position="307"/>
    </location>
</feature>
<accession>A0A640KK33</accession>
<evidence type="ECO:0000256" key="1">
    <source>
        <dbReference type="SAM" id="MobiDB-lite"/>
    </source>
</evidence>
<evidence type="ECO:0008006" key="5">
    <source>
        <dbReference type="Google" id="ProtNLM"/>
    </source>
</evidence>
<sequence length="399" mass="43030">MPPFPTTFPLSSPYFFFLRCASLLFMCLFPVFIFCHSTAVVVITFSTSAGAYPLIMSPIEMYALVRLPRNAVAGVRCAPHTWAVCVRRVSSAMVEPKRTFALNPPPAPFALPSTGVVASEEAAGSTSARSEGAATDAAAPLPSHNPVAQTAKGFRSSTRFKLSPAQVNEKNVPSAREIAQIIPSLRELHAQLPDARELERMYIPREPTLEDNGLAERSKASGEGRAAVMASSTPSSLFQKTTDPLEDLLFGSPNEENAVTNEATATSPLQKRPPSREHVLLAYRALLWGTLLAVLGFSATVVTTMYMCGYYSLRDLQQGVRDKMSHGGERLHATAAAGVTEGSASVDTVVEHYVIDVTHPAEAWRQVQEIWSAVQRLAEEEEKANTSVAAVQSLSPAAV</sequence>
<keyword evidence="4" id="KW-1185">Reference proteome</keyword>
<protein>
    <recommendedName>
        <fullName evidence="5">Transmembrane protein</fullName>
    </recommendedName>
</protein>
<dbReference type="Proteomes" id="UP000419144">
    <property type="component" value="Unassembled WGS sequence"/>
</dbReference>
<keyword evidence="2" id="KW-1133">Transmembrane helix</keyword>
<organism evidence="3 4">
    <name type="scientific">Leishmania tarentolae</name>
    <name type="common">Sauroleishmania tarentolae</name>
    <dbReference type="NCBI Taxonomy" id="5689"/>
    <lineage>
        <taxon>Eukaryota</taxon>
        <taxon>Discoba</taxon>
        <taxon>Euglenozoa</taxon>
        <taxon>Kinetoplastea</taxon>
        <taxon>Metakinetoplastina</taxon>
        <taxon>Trypanosomatida</taxon>
        <taxon>Trypanosomatidae</taxon>
        <taxon>Leishmaniinae</taxon>
        <taxon>Leishmania</taxon>
        <taxon>lizard Leishmania</taxon>
    </lineage>
</organism>
<reference evidence="3" key="1">
    <citation type="submission" date="2019-11" db="EMBL/GenBank/DDBJ databases">
        <title>Leishmania tarentolae CDS.</title>
        <authorList>
            <person name="Goto Y."/>
            <person name="Yamagishi J."/>
        </authorList>
    </citation>
    <scope>NUCLEOTIDE SEQUENCE [LARGE SCALE GENOMIC DNA]</scope>
    <source>
        <strain evidence="3">Parrot Tar II</strain>
    </source>
</reference>
<evidence type="ECO:0000313" key="3">
    <source>
        <dbReference type="EMBL" id="GET89405.1"/>
    </source>
</evidence>